<dbReference type="PANTHER" id="PTHR33908:SF3">
    <property type="entry name" value="UNDECAPRENYL PHOSPHATE-ALPHA-4-AMINO-4-DEOXY-L-ARABINOSE ARABINOSYL TRANSFERASE"/>
    <property type="match status" value="1"/>
</dbReference>
<keyword evidence="3" id="KW-0328">Glycosyltransferase</keyword>
<keyword evidence="6 8" id="KW-1133">Transmembrane helix</keyword>
<evidence type="ECO:0000256" key="5">
    <source>
        <dbReference type="ARBA" id="ARBA00022692"/>
    </source>
</evidence>
<dbReference type="Proteomes" id="UP000643279">
    <property type="component" value="Unassembled WGS sequence"/>
</dbReference>
<gene>
    <name evidence="11" type="ORF">GCM10007170_13400</name>
</gene>
<keyword evidence="2" id="KW-1003">Cell membrane</keyword>
<evidence type="ECO:0000256" key="6">
    <source>
        <dbReference type="ARBA" id="ARBA00022989"/>
    </source>
</evidence>
<dbReference type="InterPro" id="IPR038731">
    <property type="entry name" value="RgtA/B/C-like"/>
</dbReference>
<feature type="domain" description="Putative mannosyltransferase YkcA/B-like C-terminal" evidence="10">
    <location>
        <begin position="465"/>
        <end position="554"/>
    </location>
</feature>
<evidence type="ECO:0000259" key="10">
    <source>
        <dbReference type="Pfam" id="PF24878"/>
    </source>
</evidence>
<keyword evidence="4" id="KW-0808">Transferase</keyword>
<evidence type="ECO:0000313" key="11">
    <source>
        <dbReference type="EMBL" id="GGH93164.1"/>
    </source>
</evidence>
<feature type="transmembrane region" description="Helical" evidence="8">
    <location>
        <begin position="69"/>
        <end position="92"/>
    </location>
</feature>
<organism evidence="11 12">
    <name type="scientific">Arthrobacter liuii</name>
    <dbReference type="NCBI Taxonomy" id="1476996"/>
    <lineage>
        <taxon>Bacteria</taxon>
        <taxon>Bacillati</taxon>
        <taxon>Actinomycetota</taxon>
        <taxon>Actinomycetes</taxon>
        <taxon>Micrococcales</taxon>
        <taxon>Micrococcaceae</taxon>
        <taxon>Arthrobacter</taxon>
    </lineage>
</organism>
<evidence type="ECO:0000256" key="1">
    <source>
        <dbReference type="ARBA" id="ARBA00004651"/>
    </source>
</evidence>
<feature type="transmembrane region" description="Helical" evidence="8">
    <location>
        <begin position="42"/>
        <end position="63"/>
    </location>
</feature>
<keyword evidence="5 8" id="KW-0812">Transmembrane</keyword>
<dbReference type="InterPro" id="IPR056785">
    <property type="entry name" value="YkcA/B-like_C"/>
</dbReference>
<proteinExistence type="predicted"/>
<evidence type="ECO:0000256" key="4">
    <source>
        <dbReference type="ARBA" id="ARBA00022679"/>
    </source>
</evidence>
<evidence type="ECO:0000256" key="3">
    <source>
        <dbReference type="ARBA" id="ARBA00022676"/>
    </source>
</evidence>
<comment type="subcellular location">
    <subcellularLocation>
        <location evidence="1">Cell membrane</location>
        <topology evidence="1">Multi-pass membrane protein</topology>
    </subcellularLocation>
</comment>
<evidence type="ECO:0000256" key="2">
    <source>
        <dbReference type="ARBA" id="ARBA00022475"/>
    </source>
</evidence>
<evidence type="ECO:0000256" key="8">
    <source>
        <dbReference type="SAM" id="Phobius"/>
    </source>
</evidence>
<feature type="domain" description="Glycosyltransferase RgtA/B/C/D-like" evidence="9">
    <location>
        <begin position="24"/>
        <end position="178"/>
    </location>
</feature>
<keyword evidence="7 8" id="KW-0472">Membrane</keyword>
<evidence type="ECO:0000259" key="9">
    <source>
        <dbReference type="Pfam" id="PF13231"/>
    </source>
</evidence>
<dbReference type="EMBL" id="BMFW01000004">
    <property type="protein sequence ID" value="GGH93164.1"/>
    <property type="molecule type" value="Genomic_DNA"/>
</dbReference>
<feature type="transmembrane region" description="Helical" evidence="8">
    <location>
        <begin position="364"/>
        <end position="384"/>
    </location>
</feature>
<dbReference type="InterPro" id="IPR050297">
    <property type="entry name" value="LipidA_mod_glycosyltrf_83"/>
</dbReference>
<accession>A0ABQ2APV3</accession>
<feature type="transmembrane region" description="Helical" evidence="8">
    <location>
        <begin position="123"/>
        <end position="156"/>
    </location>
</feature>
<evidence type="ECO:0000256" key="7">
    <source>
        <dbReference type="ARBA" id="ARBA00023136"/>
    </source>
</evidence>
<reference evidence="12" key="1">
    <citation type="journal article" date="2019" name="Int. J. Syst. Evol. Microbiol.">
        <title>The Global Catalogue of Microorganisms (GCM) 10K type strain sequencing project: providing services to taxonomists for standard genome sequencing and annotation.</title>
        <authorList>
            <consortium name="The Broad Institute Genomics Platform"/>
            <consortium name="The Broad Institute Genome Sequencing Center for Infectious Disease"/>
            <person name="Wu L."/>
            <person name="Ma J."/>
        </authorList>
    </citation>
    <scope>NUCLEOTIDE SEQUENCE [LARGE SCALE GENOMIC DNA]</scope>
    <source>
        <strain evidence="12">CGMCC 1.12778</strain>
    </source>
</reference>
<sequence length="570" mass="61722">MAGSQDWTAFFFSSSDPGNAISVDKPPLSLWVMSASVRAFGLSPWSILVPQALMGITSVYLLYRMVRTYVGSAAALLAATFFAITPVAVVMFRYNNPDALLTLLMIGVAYTALESIRRDKLRWLILAGALTGAALLTKQLQIALLLPAVAVTYLAFARGPVLKRITHVSVALLAALVTGGWWFVLVQMVPAASRPFVGGSRLNSAVELSLGYNGLDRLTGEDASRTMSPSTASLAEKLDPGFQRFLQPQFSGQFGWFLPLAVAGMCIAVWHIKRQSGSRRYRAFLSLCVLWFLSASTVLAFMSGIVHPYYCLTVVPPLCCLAGTGLLHLYRLSRRRNARWMLVGTLLITMVLAFLTASRSTADFPLGPLVALLVWSVAITFLVVPPPFPALRKMTTGLLAVALLVGPLVWSINTVLSSHEGAGVVAGPSILGIRTDHPDRQQMGPEVPASFIEVMFGNVPESGIVSRLRATPSTTKWAAATVGSETAANYQLASKRSVLPLGGFDGTDPFPTLEQFQRMVTDHQVACVVVQDLPPLTLEGRGESARIVDWVRSHYHAEQIVGAQYYNLLP</sequence>
<feature type="transmembrane region" description="Helical" evidence="8">
    <location>
        <begin position="168"/>
        <end position="189"/>
    </location>
</feature>
<keyword evidence="12" id="KW-1185">Reference proteome</keyword>
<evidence type="ECO:0000313" key="12">
    <source>
        <dbReference type="Proteomes" id="UP000643279"/>
    </source>
</evidence>
<dbReference type="Pfam" id="PF24878">
    <property type="entry name" value="YkcB_C"/>
    <property type="match status" value="1"/>
</dbReference>
<comment type="caution">
    <text evidence="11">The sequence shown here is derived from an EMBL/GenBank/DDBJ whole genome shotgun (WGS) entry which is preliminary data.</text>
</comment>
<dbReference type="RefSeq" id="WP_188570856.1">
    <property type="nucleotide sequence ID" value="NZ_BMFW01000004.1"/>
</dbReference>
<feature type="transmembrane region" description="Helical" evidence="8">
    <location>
        <begin position="254"/>
        <end position="272"/>
    </location>
</feature>
<name>A0ABQ2APV3_9MICC</name>
<dbReference type="PANTHER" id="PTHR33908">
    <property type="entry name" value="MANNOSYLTRANSFERASE YKCB-RELATED"/>
    <property type="match status" value="1"/>
</dbReference>
<dbReference type="Pfam" id="PF13231">
    <property type="entry name" value="PMT_2"/>
    <property type="match status" value="1"/>
</dbReference>
<feature type="transmembrane region" description="Helical" evidence="8">
    <location>
        <begin position="396"/>
        <end position="416"/>
    </location>
</feature>
<feature type="transmembrane region" description="Helical" evidence="8">
    <location>
        <begin position="340"/>
        <end position="358"/>
    </location>
</feature>
<protein>
    <submittedName>
        <fullName evidence="11">Glycosyltransferase</fullName>
    </submittedName>
</protein>
<feature type="transmembrane region" description="Helical" evidence="8">
    <location>
        <begin position="284"/>
        <end position="301"/>
    </location>
</feature>
<feature type="transmembrane region" description="Helical" evidence="8">
    <location>
        <begin position="307"/>
        <end position="328"/>
    </location>
</feature>